<dbReference type="Proteomes" id="UP000887580">
    <property type="component" value="Unplaced"/>
</dbReference>
<organism evidence="1 2">
    <name type="scientific">Panagrolaimus sp. PS1159</name>
    <dbReference type="NCBI Taxonomy" id="55785"/>
    <lineage>
        <taxon>Eukaryota</taxon>
        <taxon>Metazoa</taxon>
        <taxon>Ecdysozoa</taxon>
        <taxon>Nematoda</taxon>
        <taxon>Chromadorea</taxon>
        <taxon>Rhabditida</taxon>
        <taxon>Tylenchina</taxon>
        <taxon>Panagrolaimomorpha</taxon>
        <taxon>Panagrolaimoidea</taxon>
        <taxon>Panagrolaimidae</taxon>
        <taxon>Panagrolaimus</taxon>
    </lineage>
</organism>
<accession>A0AC35G4N0</accession>
<evidence type="ECO:0000313" key="2">
    <source>
        <dbReference type="WBParaSite" id="PS1159_v2.g2403.t1"/>
    </source>
</evidence>
<sequence>MADSLNESPTQAQESNILSPLTAELSDEKSITPSFIEEFQSLVVDGGKKVDTVIARRNLHGCRQRWNEPASFYGLRVRTNVQKAYPSEENFSSEMQEKLSIDIFLANLRPQIKVALFRQPYPQTLQQAMNLALKEEQAFCYYQQMRANQQLFFENCWRQNYPIRMHQARQTRRYQPQQVDRSNRNPDHSTNKQTNSFNKNVNRNKKTKKFNQNFT</sequence>
<name>A0AC35G4N0_9BILA</name>
<protein>
    <submittedName>
        <fullName evidence="2">Gag protein</fullName>
    </submittedName>
</protein>
<evidence type="ECO:0000313" key="1">
    <source>
        <dbReference type="Proteomes" id="UP000887580"/>
    </source>
</evidence>
<dbReference type="WBParaSite" id="PS1159_v2.g2403.t1">
    <property type="protein sequence ID" value="PS1159_v2.g2403.t1"/>
    <property type="gene ID" value="PS1159_v2.g2403"/>
</dbReference>
<reference evidence="2" key="1">
    <citation type="submission" date="2022-11" db="UniProtKB">
        <authorList>
            <consortium name="WormBaseParasite"/>
        </authorList>
    </citation>
    <scope>IDENTIFICATION</scope>
</reference>
<proteinExistence type="predicted"/>